<reference evidence="2" key="1">
    <citation type="journal article" date="2016" name="Genome Announc.">
        <title>Draft genome sequences of fungus Aspergillus calidoustus.</title>
        <authorList>
            <person name="Horn F."/>
            <person name="Linde J."/>
            <person name="Mattern D.J."/>
            <person name="Walther G."/>
            <person name="Guthke R."/>
            <person name="Scherlach K."/>
            <person name="Martin K."/>
            <person name="Brakhage A.A."/>
            <person name="Petzke L."/>
            <person name="Valiante V."/>
        </authorList>
    </citation>
    <scope>NUCLEOTIDE SEQUENCE [LARGE SCALE GENOMIC DNA]</scope>
    <source>
        <strain evidence="2">SF006504</strain>
    </source>
</reference>
<dbReference type="EMBL" id="CDMC01000003">
    <property type="protein sequence ID" value="CEL03322.1"/>
    <property type="molecule type" value="Genomic_DNA"/>
</dbReference>
<keyword evidence="2" id="KW-1185">Reference proteome</keyword>
<dbReference type="OMA" id="QSVPDWF"/>
<gene>
    <name evidence="1" type="ORF">ASPCAL04478</name>
</gene>
<name>A0A0U5C5C6_ASPCI</name>
<proteinExistence type="predicted"/>
<evidence type="ECO:0000313" key="2">
    <source>
        <dbReference type="Proteomes" id="UP000054771"/>
    </source>
</evidence>
<dbReference type="OrthoDB" id="202825at2759"/>
<accession>A0A0U5C5C6</accession>
<evidence type="ECO:0000313" key="1">
    <source>
        <dbReference type="EMBL" id="CEL03322.1"/>
    </source>
</evidence>
<dbReference type="Proteomes" id="UP000054771">
    <property type="component" value="Unassembled WGS sequence"/>
</dbReference>
<protein>
    <submittedName>
        <fullName evidence="1">Uncharacterized protein</fullName>
    </submittedName>
</protein>
<dbReference type="STRING" id="454130.A0A0U5C5C6"/>
<dbReference type="AlphaFoldDB" id="A0A0U5C5C6"/>
<sequence>MESIPPPPPEQLALALAIIKSKPANLDVREHILQVRQFIKTRREPEAFRSPEQFFDSVAFWKQAHDKSEAEQNKLRDRVYELEQCNDMLLARVRAQGNGSVEAALHGLTKDRDAGNPALRARTQLYPILSLPAAGTQVSKTLEDSTVPFMRQFYILQKALQRRSTSINILRPAVDLCKRSADEIEGAVSLESLSPSEAGSKNANLTPNGLSRFKAVIQAVESAAALLFQALKKLSASEPARRETNILMYSIVDLYEAIMGTLERHCKMWASTRPSPHFSRLSTEGPMTRSKTNAGWPAQLETEKEGAMQLVSLLSRMITALDPSQTEQQSLIEGFLCILLSRVGKLLCIFHFRDLQLQPELRADSSILPLPAGLVDAELDNQSLDAMCTEAKHLVWLLEGALAVFNACSPASNPEAEGQSSRTRFISSINARIESTLVQAVFGADSDSYGPRLQSPTLPESLNVDRLLKSHGSAQLSVPDWYMGEVWRLMGWNMLTSKLP</sequence>
<organism evidence="1 2">
    <name type="scientific">Aspergillus calidoustus</name>
    <dbReference type="NCBI Taxonomy" id="454130"/>
    <lineage>
        <taxon>Eukaryota</taxon>
        <taxon>Fungi</taxon>
        <taxon>Dikarya</taxon>
        <taxon>Ascomycota</taxon>
        <taxon>Pezizomycotina</taxon>
        <taxon>Eurotiomycetes</taxon>
        <taxon>Eurotiomycetidae</taxon>
        <taxon>Eurotiales</taxon>
        <taxon>Aspergillaceae</taxon>
        <taxon>Aspergillus</taxon>
        <taxon>Aspergillus subgen. Nidulantes</taxon>
    </lineage>
</organism>